<dbReference type="NCBIfam" id="NF004079">
    <property type="entry name" value="PRK05584.1"/>
    <property type="match status" value="1"/>
</dbReference>
<evidence type="ECO:0000256" key="5">
    <source>
        <dbReference type="ARBA" id="ARBA00023167"/>
    </source>
</evidence>
<keyword evidence="9" id="KW-1185">Reference proteome</keyword>
<keyword evidence="5" id="KW-0486">Methionine biosynthesis</keyword>
<dbReference type="FunFam" id="3.40.50.1580:FF:000001">
    <property type="entry name" value="MTA/SAH nucleosidase family protein"/>
    <property type="match status" value="1"/>
</dbReference>
<dbReference type="GO" id="GO:0008930">
    <property type="term" value="F:methylthioadenosine nucleosidase activity"/>
    <property type="evidence" value="ECO:0007669"/>
    <property type="project" value="InterPro"/>
</dbReference>
<keyword evidence="4 8" id="KW-0378">Hydrolase</keyword>
<accession>A0A387AZH4</accession>
<dbReference type="GO" id="GO:0008782">
    <property type="term" value="F:adenosylhomocysteine nucleosidase activity"/>
    <property type="evidence" value="ECO:0007669"/>
    <property type="project" value="UniProtKB-EC"/>
</dbReference>
<name>A0A387AZH4_9LACO</name>
<dbReference type="UniPathway" id="UPA00904">
    <property type="reaction ID" value="UER00871"/>
</dbReference>
<dbReference type="GO" id="GO:0009164">
    <property type="term" value="P:nucleoside catabolic process"/>
    <property type="evidence" value="ECO:0007669"/>
    <property type="project" value="InterPro"/>
</dbReference>
<comment type="pathway">
    <text evidence="1">Amino-acid biosynthesis; L-methionine biosynthesis via salvage pathway; S-methyl-5-thio-alpha-D-ribose 1-phosphate from S-methyl-5'-thioadenosine (hydrolase route): step 1/2.</text>
</comment>
<proteinExistence type="predicted"/>
<sequence>MKFGILCAMDEEIKTLLESLSDMKKVNIKEMTFYEGNISGQEVVLVRSGIGKVEAGLTTAQLITNFDVDIVINSGSAGGIGQGLNVGDVVISTETAYHDVDARAAGYVYGQLPGQPARFQASQKWGKEIAEASKEVGLNVKKGLIVTGDQFVADQSVIDNILKEFPDALSCEMEGAAVGQVANQFDIPYVVVRAMSDNANGDADRSFDEFILDAGKKSAKMLLDLFANQK</sequence>
<dbReference type="Gene3D" id="3.40.50.1580">
    <property type="entry name" value="Nucleoside phosphorylase domain"/>
    <property type="match status" value="1"/>
</dbReference>
<evidence type="ECO:0000259" key="7">
    <source>
        <dbReference type="Pfam" id="PF01048"/>
    </source>
</evidence>
<evidence type="ECO:0000313" key="9">
    <source>
        <dbReference type="Proteomes" id="UP000272003"/>
    </source>
</evidence>
<dbReference type="OrthoDB" id="9792278at2"/>
<dbReference type="InterPro" id="IPR035994">
    <property type="entry name" value="Nucleoside_phosphorylase_sf"/>
</dbReference>
<keyword evidence="3" id="KW-0028">Amino-acid biosynthesis</keyword>
<dbReference type="InterPro" id="IPR000845">
    <property type="entry name" value="Nucleoside_phosphorylase_d"/>
</dbReference>
<comment type="catalytic activity">
    <reaction evidence="6">
        <text>5'-deoxyadenosine + H2O = 5-deoxy-D-ribose + adenine</text>
        <dbReference type="Rhea" id="RHEA:29859"/>
        <dbReference type="ChEBI" id="CHEBI:15377"/>
        <dbReference type="ChEBI" id="CHEBI:16708"/>
        <dbReference type="ChEBI" id="CHEBI:17319"/>
        <dbReference type="ChEBI" id="CHEBI:149540"/>
        <dbReference type="EC" id="3.2.2.9"/>
    </reaction>
    <physiologicalReaction direction="left-to-right" evidence="6">
        <dbReference type="Rhea" id="RHEA:29860"/>
    </physiologicalReaction>
</comment>
<keyword evidence="8" id="KW-0326">Glycosidase</keyword>
<dbReference type="EC" id="3.2.2.9" evidence="2"/>
<dbReference type="CDD" id="cd09008">
    <property type="entry name" value="MTAN"/>
    <property type="match status" value="1"/>
</dbReference>
<dbReference type="AlphaFoldDB" id="A0A387AZH4"/>
<dbReference type="EMBL" id="CP032626">
    <property type="protein sequence ID" value="AYF92440.1"/>
    <property type="molecule type" value="Genomic_DNA"/>
</dbReference>
<evidence type="ECO:0000256" key="6">
    <source>
        <dbReference type="ARBA" id="ARBA00050313"/>
    </source>
</evidence>
<protein>
    <recommendedName>
        <fullName evidence="2">adenosylhomocysteine nucleosidase</fullName>
        <ecNumber evidence="2">3.2.2.9</ecNumber>
    </recommendedName>
</protein>
<evidence type="ECO:0000256" key="1">
    <source>
        <dbReference type="ARBA" id="ARBA00004945"/>
    </source>
</evidence>
<dbReference type="Pfam" id="PF01048">
    <property type="entry name" value="PNP_UDP_1"/>
    <property type="match status" value="1"/>
</dbReference>
<evidence type="ECO:0000256" key="4">
    <source>
        <dbReference type="ARBA" id="ARBA00022801"/>
    </source>
</evidence>
<evidence type="ECO:0000256" key="2">
    <source>
        <dbReference type="ARBA" id="ARBA00011974"/>
    </source>
</evidence>
<dbReference type="Proteomes" id="UP000272003">
    <property type="component" value="Chromosome"/>
</dbReference>
<dbReference type="GO" id="GO:0019509">
    <property type="term" value="P:L-methionine salvage from methylthioadenosine"/>
    <property type="evidence" value="ECO:0007669"/>
    <property type="project" value="UniProtKB-UniPathway"/>
</dbReference>
<gene>
    <name evidence="8" type="ORF">D7I45_02645</name>
</gene>
<dbReference type="RefSeq" id="WP_120784208.1">
    <property type="nucleotide sequence ID" value="NZ_CP032626.1"/>
</dbReference>
<reference evidence="8 9" key="1">
    <citation type="submission" date="2018-09" db="EMBL/GenBank/DDBJ databases">
        <title>Genome sequencing of strain BHWM-4.</title>
        <authorList>
            <person name="Heo J."/>
            <person name="Kim S.-J."/>
            <person name="Kwon S.-W."/>
        </authorList>
    </citation>
    <scope>NUCLEOTIDE SEQUENCE [LARGE SCALE GENOMIC DNA]</scope>
    <source>
        <strain evidence="8 9">BHWM-4</strain>
    </source>
</reference>
<dbReference type="InterPro" id="IPR010049">
    <property type="entry name" value="MTA_SAH_Nsdase"/>
</dbReference>
<dbReference type="GO" id="GO:0019284">
    <property type="term" value="P:L-methionine salvage from S-adenosylmethionine"/>
    <property type="evidence" value="ECO:0007669"/>
    <property type="project" value="TreeGrafter"/>
</dbReference>
<dbReference type="GO" id="GO:0005829">
    <property type="term" value="C:cytosol"/>
    <property type="evidence" value="ECO:0007669"/>
    <property type="project" value="TreeGrafter"/>
</dbReference>
<evidence type="ECO:0000256" key="3">
    <source>
        <dbReference type="ARBA" id="ARBA00022605"/>
    </source>
</evidence>
<dbReference type="PANTHER" id="PTHR46832:SF1">
    <property type="entry name" value="5'-METHYLTHIOADENOSINE_S-ADENOSYLHOMOCYSTEINE NUCLEOSIDASE"/>
    <property type="match status" value="1"/>
</dbReference>
<evidence type="ECO:0000313" key="8">
    <source>
        <dbReference type="EMBL" id="AYF92440.1"/>
    </source>
</evidence>
<feature type="domain" description="Nucleoside phosphorylase" evidence="7">
    <location>
        <begin position="2"/>
        <end position="225"/>
    </location>
</feature>
<dbReference type="NCBIfam" id="TIGR01704">
    <property type="entry name" value="MTA_SAH-Nsdase"/>
    <property type="match status" value="1"/>
</dbReference>
<dbReference type="KEGG" id="abom:D7I45_02645"/>
<organism evidence="8 9">
    <name type="scientific">Apilactobacillus bombintestini</name>
    <dbReference type="NCBI Taxonomy" id="2419772"/>
    <lineage>
        <taxon>Bacteria</taxon>
        <taxon>Bacillati</taxon>
        <taxon>Bacillota</taxon>
        <taxon>Bacilli</taxon>
        <taxon>Lactobacillales</taxon>
        <taxon>Lactobacillaceae</taxon>
        <taxon>Apilactobacillus</taxon>
    </lineage>
</organism>
<dbReference type="PANTHER" id="PTHR46832">
    <property type="entry name" value="5'-METHYLTHIOADENOSINE/S-ADENOSYLHOMOCYSTEINE NUCLEOSIDASE"/>
    <property type="match status" value="1"/>
</dbReference>
<dbReference type="SUPFAM" id="SSF53167">
    <property type="entry name" value="Purine and uridine phosphorylases"/>
    <property type="match status" value="1"/>
</dbReference>